<keyword evidence="2" id="KW-1185">Reference proteome</keyword>
<evidence type="ECO:0000313" key="1">
    <source>
        <dbReference type="EMBL" id="KAJ4393193.1"/>
    </source>
</evidence>
<dbReference type="OrthoDB" id="5227714at2759"/>
<accession>A0A9W9CZ12</accession>
<name>A0A9W9CZ12_9PEZI</name>
<organism evidence="1 2">
    <name type="scientific">Gnomoniopsis smithogilvyi</name>
    <dbReference type="NCBI Taxonomy" id="1191159"/>
    <lineage>
        <taxon>Eukaryota</taxon>
        <taxon>Fungi</taxon>
        <taxon>Dikarya</taxon>
        <taxon>Ascomycota</taxon>
        <taxon>Pezizomycotina</taxon>
        <taxon>Sordariomycetes</taxon>
        <taxon>Sordariomycetidae</taxon>
        <taxon>Diaporthales</taxon>
        <taxon>Gnomoniaceae</taxon>
        <taxon>Gnomoniopsis</taxon>
    </lineage>
</organism>
<comment type="caution">
    <text evidence="1">The sequence shown here is derived from an EMBL/GenBank/DDBJ whole genome shotgun (WGS) entry which is preliminary data.</text>
</comment>
<protein>
    <submittedName>
        <fullName evidence="1">Uncharacterized protein</fullName>
    </submittedName>
</protein>
<reference evidence="1" key="1">
    <citation type="submission" date="2022-10" db="EMBL/GenBank/DDBJ databases">
        <title>Tapping the CABI collections for fungal endophytes: first genome assemblies for Collariella, Neodidymelliopsis, Ascochyta clinopodiicola, Didymella pomorum, Didymosphaeria variabile, Neocosmospora piperis and Neocucurbitaria cava.</title>
        <authorList>
            <person name="Hill R."/>
        </authorList>
    </citation>
    <scope>NUCLEOTIDE SEQUENCE</scope>
    <source>
        <strain evidence="1">IMI 355082</strain>
    </source>
</reference>
<dbReference type="EMBL" id="JAPEVB010000002">
    <property type="protein sequence ID" value="KAJ4393193.1"/>
    <property type="molecule type" value="Genomic_DNA"/>
</dbReference>
<sequence>MEDAKSLTENDRGDIKAKIESIFVLRGQAADEKIALLEIACDAAAQFADDYNYQNPTSAPIQPKWIYILVQALLAPKLKPELVNGDVPRLPEVMDTGDTTTVVDSESAGDEQILTTYTKTWQAKGTNVKTHTDNSHLQWGQDKPSLGRRSFWPDHEVKQLIWLHNYRGLAQVKTAKKLGRSLQSVNNKWAKIRKEQTWKDYMAECVISHRQGRDLSRPTTPT</sequence>
<gene>
    <name evidence="1" type="ORF">N0V93_002401</name>
</gene>
<proteinExistence type="predicted"/>
<dbReference type="Proteomes" id="UP001140453">
    <property type="component" value="Unassembled WGS sequence"/>
</dbReference>
<dbReference type="AlphaFoldDB" id="A0A9W9CZ12"/>
<evidence type="ECO:0000313" key="2">
    <source>
        <dbReference type="Proteomes" id="UP001140453"/>
    </source>
</evidence>